<feature type="domain" description="3-deoxy-D-manno-octulosonic-acid transferase N-terminal" evidence="11">
    <location>
        <begin position="24"/>
        <end position="192"/>
    </location>
</feature>
<evidence type="ECO:0000256" key="3">
    <source>
        <dbReference type="ARBA" id="ARBA00012621"/>
    </source>
</evidence>
<dbReference type="GO" id="GO:0043842">
    <property type="term" value="F:Kdo transferase activity"/>
    <property type="evidence" value="ECO:0007669"/>
    <property type="project" value="UniProtKB-EC"/>
</dbReference>
<evidence type="ECO:0000313" key="14">
    <source>
        <dbReference type="Proteomes" id="UP000229314"/>
    </source>
</evidence>
<dbReference type="InterPro" id="IPR038107">
    <property type="entry name" value="Glycos_transf_N_sf"/>
</dbReference>
<comment type="subcellular location">
    <subcellularLocation>
        <location evidence="10">Cell membrane</location>
    </subcellularLocation>
</comment>
<feature type="site" description="Transition state stabilizer" evidence="9">
    <location>
        <position position="192"/>
    </location>
</feature>
<dbReference type="InterPro" id="IPR007507">
    <property type="entry name" value="Glycos_transf_N"/>
</dbReference>
<dbReference type="EMBL" id="CP024422">
    <property type="protein sequence ID" value="ATQ55477.1"/>
    <property type="molecule type" value="Genomic_DNA"/>
</dbReference>
<comment type="similarity">
    <text evidence="10">Belongs to the glycosyltransferase group 1 family.</text>
</comment>
<dbReference type="PANTHER" id="PTHR42755:SF1">
    <property type="entry name" value="3-DEOXY-D-MANNO-OCTULOSONIC ACID TRANSFERASE, MITOCHONDRIAL-RELATED"/>
    <property type="match status" value="1"/>
</dbReference>
<protein>
    <recommendedName>
        <fullName evidence="4 10">3-deoxy-D-manno-octulosonic acid transferase</fullName>
        <shortName evidence="10">Kdo transferase</shortName>
        <ecNumber evidence="3 10">2.4.99.12</ecNumber>
    </recommendedName>
    <alternativeName>
        <fullName evidence="6 10">Lipid IV(A) 3-deoxy-D-manno-octulosonic acid transferase</fullName>
    </alternativeName>
</protein>
<dbReference type="Gene3D" id="3.40.50.2000">
    <property type="entry name" value="Glycogen Phosphorylase B"/>
    <property type="match status" value="1"/>
</dbReference>
<keyword evidence="5 10" id="KW-0808">Transferase</keyword>
<evidence type="ECO:0000256" key="6">
    <source>
        <dbReference type="ARBA" id="ARBA00031445"/>
    </source>
</evidence>
<dbReference type="Gene3D" id="3.40.50.11720">
    <property type="entry name" value="3-Deoxy-D-manno-octulosonic-acid transferase, N-terminal domain"/>
    <property type="match status" value="1"/>
</dbReference>
<evidence type="ECO:0000256" key="9">
    <source>
        <dbReference type="PIRSR" id="PIRSR639901-2"/>
    </source>
</evidence>
<comment type="function">
    <text evidence="1 10">Involved in lipopolysaccharide (LPS) biosynthesis. Catalyzes the transfer of 3-deoxy-D-manno-octulosonate (Kdo) residue(s) from CMP-Kdo to lipid IV(A), the tetraacyldisaccharide-1,4'-bisphosphate precursor of lipid A.</text>
</comment>
<dbReference type="Proteomes" id="UP000324507">
    <property type="component" value="Chromosome"/>
</dbReference>
<gene>
    <name evidence="13" type="ORF">FOB51_05870</name>
    <name evidence="12" type="ORF">PYTT13_06420</name>
</gene>
<dbReference type="GO" id="GO:0009244">
    <property type="term" value="P:lipopolysaccharide core region biosynthetic process"/>
    <property type="evidence" value="ECO:0007669"/>
    <property type="project" value="UniProtKB-UniRule"/>
</dbReference>
<dbReference type="Proteomes" id="UP000229314">
    <property type="component" value="Chromosome"/>
</dbReference>
<evidence type="ECO:0000256" key="5">
    <source>
        <dbReference type="ARBA" id="ARBA00022679"/>
    </source>
</evidence>
<organism evidence="12 14">
    <name type="scientific">Paracoccus yeei</name>
    <dbReference type="NCBI Taxonomy" id="147645"/>
    <lineage>
        <taxon>Bacteria</taxon>
        <taxon>Pseudomonadati</taxon>
        <taxon>Pseudomonadota</taxon>
        <taxon>Alphaproteobacteria</taxon>
        <taxon>Rhodobacterales</taxon>
        <taxon>Paracoccaceae</taxon>
        <taxon>Paracoccus</taxon>
    </lineage>
</organism>
<comment type="pathway">
    <text evidence="2 10">Bacterial outer membrane biogenesis; LPS core biosynthesis.</text>
</comment>
<dbReference type="GeneID" id="78897303"/>
<dbReference type="AlphaFoldDB" id="A0A2D2BYZ3"/>
<dbReference type="Pfam" id="PF04413">
    <property type="entry name" value="Glycos_transf_N"/>
    <property type="match status" value="1"/>
</dbReference>
<evidence type="ECO:0000256" key="8">
    <source>
        <dbReference type="PIRSR" id="PIRSR639901-1"/>
    </source>
</evidence>
<dbReference type="UniPathway" id="UPA00958"/>
<evidence type="ECO:0000313" key="15">
    <source>
        <dbReference type="Proteomes" id="UP000324507"/>
    </source>
</evidence>
<comment type="catalytic activity">
    <reaction evidence="7 10">
        <text>lipid IVA (E. coli) + CMP-3-deoxy-beta-D-manno-octulosonate = alpha-Kdo-(2-&gt;6)-lipid IVA (E. coli) + CMP + H(+)</text>
        <dbReference type="Rhea" id="RHEA:28066"/>
        <dbReference type="ChEBI" id="CHEBI:15378"/>
        <dbReference type="ChEBI" id="CHEBI:58603"/>
        <dbReference type="ChEBI" id="CHEBI:60364"/>
        <dbReference type="ChEBI" id="CHEBI:60377"/>
        <dbReference type="ChEBI" id="CHEBI:85987"/>
        <dbReference type="EC" id="2.4.99.12"/>
    </reaction>
</comment>
<keyword evidence="10" id="KW-0472">Membrane</keyword>
<reference evidence="12 14" key="1">
    <citation type="submission" date="2017-10" db="EMBL/GenBank/DDBJ databases">
        <title>Complete genome sequence of Paracoccus yeei TT13 isolated from human skin.</title>
        <authorList>
            <person name="Lee K."/>
            <person name="Lim J.Y."/>
            <person name="Hwang I."/>
        </authorList>
    </citation>
    <scope>NUCLEOTIDE SEQUENCE [LARGE SCALE GENOMIC DNA]</scope>
    <source>
        <strain evidence="12 14">TT13</strain>
    </source>
</reference>
<dbReference type="EC" id="2.4.99.12" evidence="3 10"/>
<name>A0A2D2BYZ3_9RHOB</name>
<evidence type="ECO:0000256" key="7">
    <source>
        <dbReference type="ARBA" id="ARBA00049183"/>
    </source>
</evidence>
<feature type="site" description="Transition state stabilizer" evidence="9">
    <location>
        <position position="114"/>
    </location>
</feature>
<evidence type="ECO:0000256" key="4">
    <source>
        <dbReference type="ARBA" id="ARBA00019077"/>
    </source>
</evidence>
<evidence type="ECO:0000256" key="2">
    <source>
        <dbReference type="ARBA" id="ARBA00004713"/>
    </source>
</evidence>
<dbReference type="PANTHER" id="PTHR42755">
    <property type="entry name" value="3-DEOXY-MANNO-OCTULOSONATE CYTIDYLYLTRANSFERASE"/>
    <property type="match status" value="1"/>
</dbReference>
<dbReference type="GO" id="GO:0009245">
    <property type="term" value="P:lipid A biosynthetic process"/>
    <property type="evidence" value="ECO:0007669"/>
    <property type="project" value="TreeGrafter"/>
</dbReference>
<reference evidence="13 15" key="2">
    <citation type="submission" date="2019-09" db="EMBL/GenBank/DDBJ databases">
        <title>FDA dAtabase for Regulatory Grade micrObial Sequences (FDA-ARGOS): Supporting development and validation of Infectious Disease Dx tests.</title>
        <authorList>
            <person name="Sciortino C."/>
            <person name="Tallon L."/>
            <person name="Sadzewicz L."/>
            <person name="Vavikolanu K."/>
            <person name="Mehta A."/>
            <person name="Aluvathingal J."/>
            <person name="Nadendla S."/>
            <person name="Nandy P."/>
            <person name="Geyer C."/>
            <person name="Yan Y."/>
            <person name="Sichtig H."/>
        </authorList>
    </citation>
    <scope>NUCLEOTIDE SEQUENCE [LARGE SCALE GENOMIC DNA]</scope>
    <source>
        <strain evidence="13 15">FDAARGOS_643</strain>
    </source>
</reference>
<evidence type="ECO:0000256" key="1">
    <source>
        <dbReference type="ARBA" id="ARBA00003394"/>
    </source>
</evidence>
<evidence type="ECO:0000313" key="12">
    <source>
        <dbReference type="EMBL" id="ATQ55477.1"/>
    </source>
</evidence>
<evidence type="ECO:0000256" key="10">
    <source>
        <dbReference type="RuleBase" id="RU365103"/>
    </source>
</evidence>
<dbReference type="InterPro" id="IPR039901">
    <property type="entry name" value="Kdotransferase"/>
</dbReference>
<dbReference type="RefSeq" id="WP_099648569.1">
    <property type="nucleotide sequence ID" value="NZ_CAJGAB010000050.1"/>
</dbReference>
<dbReference type="EMBL" id="CP044081">
    <property type="protein sequence ID" value="QEU07570.1"/>
    <property type="molecule type" value="Genomic_DNA"/>
</dbReference>
<evidence type="ECO:0000313" key="13">
    <source>
        <dbReference type="EMBL" id="QEU07570.1"/>
    </source>
</evidence>
<dbReference type="GO" id="GO:0005886">
    <property type="term" value="C:plasma membrane"/>
    <property type="evidence" value="ECO:0007669"/>
    <property type="project" value="UniProtKB-SubCell"/>
</dbReference>
<sequence length="399" mass="42027">MIWHATTALAGTALRLAAPFSGADWRERLALTGPDVVPGGIWLHAASVGELNSARVLAEALGAELPLTVTTNSLTGRALARKLGHVAALAPLDVPQAVERFLARIEPSVLVTVENELWPNRSAMARDLGVAQVVVGARISERSAQRWARLPQLIGPMLRRIDLLSAQDEGSEARLLRLGLPALSLGTRLNLKLLGPAQVHPPEDGPGRARVVLAASTHEGEDEIVLDAYAQARRAVPDLRLILAPRHPRRGDAVAALIAARGLGFARRSQGGGLDAPVLLADSLGEMADWYRAAGICVTCGSLVDHGGHTPWEPAAWRCAVLHGPHVANHARDYADLAAAGGALAVTAQDLGAALADLAQDGERQRRMGRAARALLLARAGDPAPLIARILDLARTGLV</sequence>
<evidence type="ECO:0000259" key="11">
    <source>
        <dbReference type="Pfam" id="PF04413"/>
    </source>
</evidence>
<dbReference type="SUPFAM" id="SSF53756">
    <property type="entry name" value="UDP-Glycosyltransferase/glycogen phosphorylase"/>
    <property type="match status" value="1"/>
</dbReference>
<feature type="active site" description="Proton acceptor" evidence="8">
    <location>
        <position position="50"/>
    </location>
</feature>
<keyword evidence="10" id="KW-1003">Cell membrane</keyword>
<proteinExistence type="inferred from homology"/>
<accession>A0A2D2BYZ3</accession>
<keyword evidence="10" id="KW-0448">Lipopolysaccharide biosynthesis</keyword>